<dbReference type="EMBL" id="AUZX01008826">
    <property type="protein sequence ID" value="EQD54396.1"/>
    <property type="molecule type" value="Genomic_DNA"/>
</dbReference>
<dbReference type="Pfam" id="PF07592">
    <property type="entry name" value="DDE_Tnp_ISAZ013"/>
    <property type="match status" value="1"/>
</dbReference>
<comment type="caution">
    <text evidence="1">The sequence shown here is derived from an EMBL/GenBank/DDBJ whole genome shotgun (WGS) entry which is preliminary data.</text>
</comment>
<dbReference type="InterPro" id="IPR011518">
    <property type="entry name" value="Transposase_36"/>
</dbReference>
<feature type="non-terminal residue" evidence="1">
    <location>
        <position position="1"/>
    </location>
</feature>
<organism evidence="1">
    <name type="scientific">mine drainage metagenome</name>
    <dbReference type="NCBI Taxonomy" id="410659"/>
    <lineage>
        <taxon>unclassified sequences</taxon>
        <taxon>metagenomes</taxon>
        <taxon>ecological metagenomes</taxon>
    </lineage>
</organism>
<proteinExistence type="predicted"/>
<accession>T1A1G7</accession>
<reference evidence="1" key="2">
    <citation type="journal article" date="2014" name="ISME J.">
        <title>Microbial stratification in low pH oxic and suboxic macroscopic growths along an acid mine drainage.</title>
        <authorList>
            <person name="Mendez-Garcia C."/>
            <person name="Mesa V."/>
            <person name="Sprenger R.R."/>
            <person name="Richter M."/>
            <person name="Diez M.S."/>
            <person name="Solano J."/>
            <person name="Bargiela R."/>
            <person name="Golyshina O.V."/>
            <person name="Manteca A."/>
            <person name="Ramos J.L."/>
            <person name="Gallego J.R."/>
            <person name="Llorente I."/>
            <person name="Martins Dos Santos V.A."/>
            <person name="Jensen O.N."/>
            <person name="Pelaez A.I."/>
            <person name="Sanchez J."/>
            <person name="Ferrer M."/>
        </authorList>
    </citation>
    <scope>NUCLEOTIDE SEQUENCE</scope>
</reference>
<evidence type="ECO:0000313" key="1">
    <source>
        <dbReference type="EMBL" id="EQD54396.1"/>
    </source>
</evidence>
<name>T1A1G7_9ZZZZ</name>
<sequence length="57" mass="6393">SMGHEVYPAASRLLITADSGGSNGYRVKLWKVELQKLADETGLDLCMSFPAWYKQME</sequence>
<reference evidence="1" key="1">
    <citation type="submission" date="2013-08" db="EMBL/GenBank/DDBJ databases">
        <authorList>
            <person name="Mendez C."/>
            <person name="Richter M."/>
            <person name="Ferrer M."/>
            <person name="Sanchez J."/>
        </authorList>
    </citation>
    <scope>NUCLEOTIDE SEQUENCE</scope>
</reference>
<dbReference type="AlphaFoldDB" id="T1A1G7"/>
<gene>
    <name evidence="1" type="ORF">B1A_12200</name>
</gene>
<protein>
    <submittedName>
        <fullName evidence="1">Transposase, Rhodopirellula-type</fullName>
    </submittedName>
</protein>